<evidence type="ECO:0000256" key="15">
    <source>
        <dbReference type="ARBA" id="ARBA00022771"/>
    </source>
</evidence>
<dbReference type="GO" id="GO:0003676">
    <property type="term" value="F:nucleic acid binding"/>
    <property type="evidence" value="ECO:0007669"/>
    <property type="project" value="InterPro"/>
</dbReference>
<keyword evidence="15 28" id="KW-0863">Zinc-finger</keyword>
<name>A0A0V1CUJ8_TRIBR</name>
<dbReference type="Gene3D" id="3.20.20.140">
    <property type="entry name" value="Metal-dependent hydrolases"/>
    <property type="match status" value="1"/>
</dbReference>
<feature type="transmembrane region" description="Helical" evidence="30">
    <location>
        <begin position="396"/>
        <end position="416"/>
    </location>
</feature>
<protein>
    <recommendedName>
        <fullName evidence="25">E3 ubiquitin-protein ligase ZNRF1</fullName>
        <ecNumber evidence="8">2.3.2.27</ecNumber>
    </recommendedName>
    <alternativeName>
        <fullName evidence="26">RING-type E3 ubiquitin transferase ZNRF1</fullName>
    </alternativeName>
    <alternativeName>
        <fullName evidence="27">Zinc/RING finger protein 1</fullName>
    </alternativeName>
</protein>
<dbReference type="InterPro" id="IPR013083">
    <property type="entry name" value="Znf_RING/FYVE/PHD"/>
</dbReference>
<dbReference type="Pfam" id="PF05175">
    <property type="entry name" value="MTS"/>
    <property type="match status" value="1"/>
</dbReference>
<keyword evidence="14" id="KW-0967">Endosome</keyword>
<dbReference type="GO" id="GO:0004559">
    <property type="term" value="F:alpha-mannosidase activity"/>
    <property type="evidence" value="ECO:0007669"/>
    <property type="project" value="TreeGrafter"/>
</dbReference>
<feature type="region of interest" description="Disordered" evidence="29">
    <location>
        <begin position="118"/>
        <end position="146"/>
    </location>
</feature>
<comment type="subcellular location">
    <subcellularLocation>
        <location evidence="3">Endosome</location>
    </subcellularLocation>
    <subcellularLocation>
        <location evidence="4">Golgi apparatus membrane</location>
        <topology evidence="4">Single-pass type II membrane protein</topology>
    </subcellularLocation>
    <subcellularLocation>
        <location evidence="5">Lysosome</location>
    </subcellularLocation>
    <subcellularLocation>
        <location evidence="2">Membrane</location>
        <topology evidence="2">Peripheral membrane protein</topology>
    </subcellularLocation>
</comment>
<dbReference type="Pfam" id="PF16317">
    <property type="entry name" value="Glyco_hydro_99"/>
    <property type="match status" value="1"/>
</dbReference>
<feature type="transmembrane region" description="Helical" evidence="30">
    <location>
        <begin position="341"/>
        <end position="361"/>
    </location>
</feature>
<keyword evidence="17" id="KW-0378">Hydrolase</keyword>
<accession>A0A0V1CUJ8</accession>
<dbReference type="GO" id="GO:0008033">
    <property type="term" value="P:tRNA processing"/>
    <property type="evidence" value="ECO:0007669"/>
    <property type="project" value="UniProtKB-KW"/>
</dbReference>
<dbReference type="InterPro" id="IPR026071">
    <property type="entry name" value="Glyco_Hydrolase_99"/>
</dbReference>
<evidence type="ECO:0000256" key="21">
    <source>
        <dbReference type="ARBA" id="ARBA00023034"/>
    </source>
</evidence>
<dbReference type="Proteomes" id="UP000054653">
    <property type="component" value="Unassembled WGS sequence"/>
</dbReference>
<comment type="pathway">
    <text evidence="6">Protein modification; protein ubiquitination.</text>
</comment>
<evidence type="ECO:0000313" key="33">
    <source>
        <dbReference type="Proteomes" id="UP000054653"/>
    </source>
</evidence>
<dbReference type="GO" id="GO:0005768">
    <property type="term" value="C:endosome"/>
    <property type="evidence" value="ECO:0007669"/>
    <property type="project" value="UniProtKB-SubCell"/>
</dbReference>
<proteinExistence type="inferred from homology"/>
<evidence type="ECO:0000256" key="2">
    <source>
        <dbReference type="ARBA" id="ARBA00004170"/>
    </source>
</evidence>
<dbReference type="GO" id="GO:0032259">
    <property type="term" value="P:methylation"/>
    <property type="evidence" value="ECO:0007669"/>
    <property type="project" value="InterPro"/>
</dbReference>
<keyword evidence="11" id="KW-0819">tRNA processing</keyword>
<evidence type="ECO:0000256" key="28">
    <source>
        <dbReference type="PROSITE-ProRule" id="PRU00175"/>
    </source>
</evidence>
<dbReference type="InterPro" id="IPR016195">
    <property type="entry name" value="Pol/histidinol_Pase-like"/>
</dbReference>
<dbReference type="InterPro" id="IPR029063">
    <property type="entry name" value="SAM-dependent_MTases_sf"/>
</dbReference>
<evidence type="ECO:0000256" key="27">
    <source>
        <dbReference type="ARBA" id="ARBA00042305"/>
    </source>
</evidence>
<dbReference type="GO" id="GO:0008270">
    <property type="term" value="F:zinc ion binding"/>
    <property type="evidence" value="ECO:0007669"/>
    <property type="project" value="UniProtKB-KW"/>
</dbReference>
<evidence type="ECO:0000256" key="19">
    <source>
        <dbReference type="ARBA" id="ARBA00022968"/>
    </source>
</evidence>
<dbReference type="EC" id="2.3.2.27" evidence="8"/>
<evidence type="ECO:0000256" key="8">
    <source>
        <dbReference type="ARBA" id="ARBA00012483"/>
    </source>
</evidence>
<gene>
    <name evidence="32" type="primary">MANEA</name>
    <name evidence="32" type="ORF">T03_7466</name>
</gene>
<dbReference type="PROSITE" id="PS00092">
    <property type="entry name" value="N6_MTASE"/>
    <property type="match status" value="1"/>
</dbReference>
<comment type="caution">
    <text evidence="32">The sequence shown here is derived from an EMBL/GenBank/DDBJ whole genome shotgun (WGS) entry which is preliminary data.</text>
</comment>
<keyword evidence="23" id="KW-0458">Lysosome</keyword>
<keyword evidence="10 30" id="KW-0812">Transmembrane</keyword>
<keyword evidence="24" id="KW-0449">Lipoprotein</keyword>
<evidence type="ECO:0000313" key="32">
    <source>
        <dbReference type="EMBL" id="KRY52863.1"/>
    </source>
</evidence>
<evidence type="ECO:0000256" key="18">
    <source>
        <dbReference type="ARBA" id="ARBA00022833"/>
    </source>
</evidence>
<keyword evidence="13" id="KW-0479">Metal-binding</keyword>
<dbReference type="GO" id="GO:0008757">
    <property type="term" value="F:S-adenosylmethionine-dependent methyltransferase activity"/>
    <property type="evidence" value="ECO:0007669"/>
    <property type="project" value="UniProtKB-ARBA"/>
</dbReference>
<dbReference type="CDD" id="cd11574">
    <property type="entry name" value="GH99"/>
    <property type="match status" value="1"/>
</dbReference>
<evidence type="ECO:0000256" key="11">
    <source>
        <dbReference type="ARBA" id="ARBA00022694"/>
    </source>
</evidence>
<dbReference type="SUPFAM" id="SSF53335">
    <property type="entry name" value="S-adenosyl-L-methionine-dependent methyltransferases"/>
    <property type="match status" value="1"/>
</dbReference>
<dbReference type="Pfam" id="PF01876">
    <property type="entry name" value="RNase_P_p30"/>
    <property type="match status" value="1"/>
</dbReference>
<dbReference type="PANTHER" id="PTHR13572">
    <property type="entry name" value="ENDO-ALPHA-1,2-MANNOSIDASE"/>
    <property type="match status" value="1"/>
</dbReference>
<dbReference type="Gene3D" id="3.30.40.10">
    <property type="entry name" value="Zinc/RING finger domain, C3HC4 (zinc finger)"/>
    <property type="match status" value="1"/>
</dbReference>
<evidence type="ECO:0000256" key="20">
    <source>
        <dbReference type="ARBA" id="ARBA00022989"/>
    </source>
</evidence>
<dbReference type="Gene3D" id="3.40.50.150">
    <property type="entry name" value="Vaccinia Virus protein VP39"/>
    <property type="match status" value="1"/>
</dbReference>
<evidence type="ECO:0000256" key="23">
    <source>
        <dbReference type="ARBA" id="ARBA00023228"/>
    </source>
</evidence>
<keyword evidence="19" id="KW-0735">Signal-anchor</keyword>
<dbReference type="Pfam" id="PF13639">
    <property type="entry name" value="zf-RING_2"/>
    <property type="match status" value="1"/>
</dbReference>
<evidence type="ECO:0000256" key="13">
    <source>
        <dbReference type="ARBA" id="ARBA00022723"/>
    </source>
</evidence>
<evidence type="ECO:0000256" key="30">
    <source>
        <dbReference type="SAM" id="Phobius"/>
    </source>
</evidence>
<evidence type="ECO:0000256" key="14">
    <source>
        <dbReference type="ARBA" id="ARBA00022753"/>
    </source>
</evidence>
<dbReference type="GO" id="GO:0000139">
    <property type="term" value="C:Golgi membrane"/>
    <property type="evidence" value="ECO:0007669"/>
    <property type="project" value="UniProtKB-SubCell"/>
</dbReference>
<dbReference type="SUPFAM" id="SSF57850">
    <property type="entry name" value="RING/U-box"/>
    <property type="match status" value="1"/>
</dbReference>
<dbReference type="OrthoDB" id="406152at2759"/>
<evidence type="ECO:0000256" key="22">
    <source>
        <dbReference type="ARBA" id="ARBA00023136"/>
    </source>
</evidence>
<dbReference type="GO" id="GO:0061630">
    <property type="term" value="F:ubiquitin protein ligase activity"/>
    <property type="evidence" value="ECO:0007669"/>
    <property type="project" value="UniProtKB-EC"/>
</dbReference>
<feature type="transmembrane region" description="Helical" evidence="30">
    <location>
        <begin position="272"/>
        <end position="290"/>
    </location>
</feature>
<evidence type="ECO:0000256" key="24">
    <source>
        <dbReference type="ARBA" id="ARBA00023288"/>
    </source>
</evidence>
<dbReference type="InterPro" id="IPR002052">
    <property type="entry name" value="DNA_methylase_N6_adenine_CS"/>
</dbReference>
<evidence type="ECO:0000256" key="29">
    <source>
        <dbReference type="SAM" id="MobiDB-lite"/>
    </source>
</evidence>
<feature type="domain" description="RING-type" evidence="31">
    <location>
        <begin position="225"/>
        <end position="265"/>
    </location>
</feature>
<evidence type="ECO:0000256" key="9">
    <source>
        <dbReference type="ARBA" id="ARBA00022679"/>
    </source>
</evidence>
<sequence length="1282" mass="146065">MKTPSNDRQLPFLFNLTFTLQLFWLLIYHACMLMCCTFHVKINVSPRKVISTAMGSRQSVANPPRQRGTNSLPANGSAPGTGYTSAGRGGAAASGSYGGVNEIGSDIIGRMLSQSLQSRTNRSYSMPGPSSSMLDHSSDSSDPDSSSMGLFSLDRWLNLSTESDGRGIVDIAHIPSAHVRYFDMKCPVCHKMIPSDDVECHLVMCLTRPRLTYNEDVLTEEKGECVICLEEMKEGDTIARLPCLCIYHKGCIDNWFKVKNTCPEHPEAYRASFYYCWFFFFINFFDWSILKQHFADNISSKLLHLSKVSKKRIIVIGNVSVDQSFVAHKSFTKLVIFRSEIALLSVAICELSSFIAVWWLIFHFNACFDCSFIKTEKASIQQRANQPAQPILFSNLTLNITVLIYIVIFTLFTMLMRFTMRRICIIVIFWFAMQFNTITFEKSILPRPVFSRKSNSEPDYSVHIFYYMWYGNVAFDQFFLHWNHRILPHYNPLIASKYLVGRREAPEDIGSNFYPKLGCYSSRDPKILAQHMQWIRDAGIGVVVVGWYPPDASDDEGHPWDDAIPSLLDEANRWQLKVCFLIEPYKGRNGETIRTDIEYILQSYGRHDAFYKILTNGISKPVFYVYDSYLVSNSDWQALLLTDGKNTIRNTDLDSIILALLVKRTDTDAILTTGFDGFFTYFASTDFTDGSKPSNWPDLVLFATRNGLLTSLSVGPGYVDERIRPWNGENTRSRCNGSYYEKMWKAAVNCKPTFVSITSFNEWHEGTQIEPAVPYKNENYEYLNYLPMEEDFYLKLTKRFIDDKNLHIPKKYRDFVYPPSEDSYLLLEAVQLDWEKIKTLKPVICLEIGCGSGVIACSVAKSLQSGAVIFATDISQIAVELTKVNVEQNNIDKIFCPIVADLISPLYDRLLNSVDLLLFNPPYIPRLSDFDDTDELSSTWCGGGPEGTDILRRIFFQIHNLLSDNGLFYLVAIEENNIEKLLQLNSHLVGKGKNKMASRLAKIHFVELNIVRRLDESEKHVVSAVKYAVEELGYTSVAVNVELSATNDNGQRNSGLVVPEPLLVDWANVVERSKPWRLYTRLTLKVDSVDLLSSLMNNETVLKYDIIAVCPLSEAIFNFVFNNVEVDLLTTDMMNRDVWFEDESCYRKAVQCGKFIEISYSPAILSAEKRIEIFSHGNELFRMVGRRGVILTSRAFGAFEMRGPYDVINIGYLFGMNPNEARDAITVNPRKLLNAVGIKKRTLSHTLFTRHFSQLQMNEVENILQVPEFKIEIETNSSNEKQ</sequence>
<dbReference type="SMART" id="SM00184">
    <property type="entry name" value="RING"/>
    <property type="match status" value="1"/>
</dbReference>
<reference evidence="32 33" key="1">
    <citation type="submission" date="2015-01" db="EMBL/GenBank/DDBJ databases">
        <title>Evolution of Trichinella species and genotypes.</title>
        <authorList>
            <person name="Korhonen P.K."/>
            <person name="Edoardo P."/>
            <person name="Giuseppe L.R."/>
            <person name="Gasser R.B."/>
        </authorList>
    </citation>
    <scope>NUCLEOTIDE SEQUENCE [LARGE SCALE GENOMIC DNA]</scope>
    <source>
        <strain evidence="32">ISS120</strain>
    </source>
</reference>
<dbReference type="FunFam" id="3.30.40.10:FF:000235">
    <property type="entry name" value="E3 ubiquitin-protein ligase ZNRF1"/>
    <property type="match status" value="1"/>
</dbReference>
<evidence type="ECO:0000256" key="4">
    <source>
        <dbReference type="ARBA" id="ARBA00004323"/>
    </source>
</evidence>
<evidence type="ECO:0000256" key="12">
    <source>
        <dbReference type="ARBA" id="ARBA00022707"/>
    </source>
</evidence>
<organism evidence="32 33">
    <name type="scientific">Trichinella britovi</name>
    <name type="common">Parasitic roundworm</name>
    <dbReference type="NCBI Taxonomy" id="45882"/>
    <lineage>
        <taxon>Eukaryota</taxon>
        <taxon>Metazoa</taxon>
        <taxon>Ecdysozoa</taxon>
        <taxon>Nematoda</taxon>
        <taxon>Enoplea</taxon>
        <taxon>Dorylaimia</taxon>
        <taxon>Trichinellida</taxon>
        <taxon>Trichinellidae</taxon>
        <taxon>Trichinella</taxon>
    </lineage>
</organism>
<keyword evidence="9" id="KW-0808">Transferase</keyword>
<evidence type="ECO:0000256" key="17">
    <source>
        <dbReference type="ARBA" id="ARBA00022801"/>
    </source>
</evidence>
<evidence type="ECO:0000256" key="3">
    <source>
        <dbReference type="ARBA" id="ARBA00004177"/>
    </source>
</evidence>
<comment type="similarity">
    <text evidence="7">Belongs to the glycosyl hydrolase 99 family.</text>
</comment>
<dbReference type="PROSITE" id="PS50089">
    <property type="entry name" value="ZF_RING_2"/>
    <property type="match status" value="1"/>
</dbReference>
<evidence type="ECO:0000256" key="6">
    <source>
        <dbReference type="ARBA" id="ARBA00004906"/>
    </source>
</evidence>
<dbReference type="CDD" id="cd16695">
    <property type="entry name" value="mRING-CH-C4HC2H_ZNRF2"/>
    <property type="match status" value="1"/>
</dbReference>
<keyword evidence="33" id="KW-1185">Reference proteome</keyword>
<keyword evidence="18" id="KW-0862">Zinc</keyword>
<keyword evidence="20 30" id="KW-1133">Transmembrane helix</keyword>
<keyword evidence="22 30" id="KW-0472">Membrane</keyword>
<evidence type="ECO:0000256" key="25">
    <source>
        <dbReference type="ARBA" id="ARBA00040227"/>
    </source>
</evidence>
<dbReference type="PANTHER" id="PTHR13572:SF4">
    <property type="entry name" value="RE57134P"/>
    <property type="match status" value="1"/>
</dbReference>
<dbReference type="SUPFAM" id="SSF89550">
    <property type="entry name" value="PHP domain-like"/>
    <property type="match status" value="1"/>
</dbReference>
<keyword evidence="12" id="KW-0519">Myristate</keyword>
<dbReference type="InterPro" id="IPR002738">
    <property type="entry name" value="RNase_P_p30"/>
</dbReference>
<dbReference type="GO" id="GO:0005764">
    <property type="term" value="C:lysosome"/>
    <property type="evidence" value="ECO:0007669"/>
    <property type="project" value="UniProtKB-SubCell"/>
</dbReference>
<dbReference type="InterPro" id="IPR001841">
    <property type="entry name" value="Znf_RING"/>
</dbReference>
<evidence type="ECO:0000256" key="1">
    <source>
        <dbReference type="ARBA" id="ARBA00000900"/>
    </source>
</evidence>
<keyword evidence="21" id="KW-0333">Golgi apparatus</keyword>
<evidence type="ECO:0000259" key="31">
    <source>
        <dbReference type="PROSITE" id="PS50089"/>
    </source>
</evidence>
<dbReference type="STRING" id="45882.A0A0V1CUJ8"/>
<evidence type="ECO:0000256" key="26">
    <source>
        <dbReference type="ARBA" id="ARBA00042177"/>
    </source>
</evidence>
<keyword evidence="16" id="KW-0833">Ubl conjugation pathway</keyword>
<dbReference type="Gene3D" id="3.20.20.80">
    <property type="entry name" value="Glycosidases"/>
    <property type="match status" value="1"/>
</dbReference>
<comment type="catalytic activity">
    <reaction evidence="1">
        <text>S-ubiquitinyl-[E2 ubiquitin-conjugating enzyme]-L-cysteine + [acceptor protein]-L-lysine = [E2 ubiquitin-conjugating enzyme]-L-cysteine + N(6)-ubiquitinyl-[acceptor protein]-L-lysine.</text>
        <dbReference type="EC" id="2.3.2.27"/>
    </reaction>
</comment>
<evidence type="ECO:0000256" key="10">
    <source>
        <dbReference type="ARBA" id="ARBA00022692"/>
    </source>
</evidence>
<feature type="region of interest" description="Disordered" evidence="29">
    <location>
        <begin position="55"/>
        <end position="87"/>
    </location>
</feature>
<dbReference type="EMBL" id="JYDI01000097">
    <property type="protein sequence ID" value="KRY52863.1"/>
    <property type="molecule type" value="Genomic_DNA"/>
</dbReference>
<evidence type="ECO:0000256" key="7">
    <source>
        <dbReference type="ARBA" id="ARBA00009559"/>
    </source>
</evidence>
<dbReference type="InterPro" id="IPR007848">
    <property type="entry name" value="Small_mtfrase_dom"/>
</dbReference>
<feature type="compositionally biased region" description="Polar residues" evidence="29">
    <location>
        <begin position="55"/>
        <end position="74"/>
    </location>
</feature>
<dbReference type="CDD" id="cd02440">
    <property type="entry name" value="AdoMet_MTases"/>
    <property type="match status" value="1"/>
</dbReference>
<evidence type="ECO:0000256" key="16">
    <source>
        <dbReference type="ARBA" id="ARBA00022786"/>
    </source>
</evidence>
<evidence type="ECO:0000256" key="5">
    <source>
        <dbReference type="ARBA" id="ARBA00004371"/>
    </source>
</evidence>